<dbReference type="Gene3D" id="3.90.230.10">
    <property type="entry name" value="Creatinase/methionine aminopeptidase superfamily"/>
    <property type="match status" value="1"/>
</dbReference>
<sequence>MNLVKQKTDQAISILKELNIDIWLTYVRKTSEIHDPSLYFLMEDSWLTWQTVLIITKTGKKIVICGRYDVPNLEKMGVYDTIIGYDESIKTDLLKILDEIDPSSIAINYSIDNVAADGLTHGMWLRLNKFLEGTPYIERLISSEKLLAALRGRKIGLEIDKIKKAVEISENGHKKVTEFVKLGMSEEDIEKMLLKFTKENSVTVSYPPLIHVGPTTSIGHGKASSDIKVKKGDLINVDYGVFYEGYASDLQRMNYVLREGEVIPPKEVVRAFETVVKAITTSAEKLKPGMHGWEIDKIARDIVVKAGYKEFKHALGHQIGRNVHDSGCLLGPKWEKYGNSPLMLVEENQAFTLELHVYVENHGYASIEEDVLVTKDGCDFLSNRQLELSLLLL</sequence>
<name>X1FC78_9ZZZZ</name>
<gene>
    <name evidence="2" type="ORF">S03H2_00482</name>
</gene>
<dbReference type="InterPro" id="IPR036005">
    <property type="entry name" value="Creatinase/aminopeptidase-like"/>
</dbReference>
<protein>
    <recommendedName>
        <fullName evidence="1">Peptidase M24 domain-containing protein</fullName>
    </recommendedName>
</protein>
<accession>X1FC78</accession>
<dbReference type="Pfam" id="PF00557">
    <property type="entry name" value="Peptidase_M24"/>
    <property type="match status" value="1"/>
</dbReference>
<reference evidence="2" key="1">
    <citation type="journal article" date="2014" name="Front. Microbiol.">
        <title>High frequency of phylogenetically diverse reductive dehalogenase-homologous genes in deep subseafloor sedimentary metagenomes.</title>
        <authorList>
            <person name="Kawai M."/>
            <person name="Futagami T."/>
            <person name="Toyoda A."/>
            <person name="Takaki Y."/>
            <person name="Nishi S."/>
            <person name="Hori S."/>
            <person name="Arai W."/>
            <person name="Tsubouchi T."/>
            <person name="Morono Y."/>
            <person name="Uchiyama I."/>
            <person name="Ito T."/>
            <person name="Fujiyama A."/>
            <person name="Inagaki F."/>
            <person name="Takami H."/>
        </authorList>
    </citation>
    <scope>NUCLEOTIDE SEQUENCE</scope>
    <source>
        <strain evidence="2">Expedition CK06-06</strain>
    </source>
</reference>
<dbReference type="InterPro" id="IPR000994">
    <property type="entry name" value="Pept_M24"/>
</dbReference>
<proteinExistence type="predicted"/>
<feature type="domain" description="Peptidase M24" evidence="1">
    <location>
        <begin position="161"/>
        <end position="375"/>
    </location>
</feature>
<dbReference type="PRINTS" id="PR00599">
    <property type="entry name" value="MAPEPTIDASE"/>
</dbReference>
<organism evidence="2">
    <name type="scientific">marine sediment metagenome</name>
    <dbReference type="NCBI Taxonomy" id="412755"/>
    <lineage>
        <taxon>unclassified sequences</taxon>
        <taxon>metagenomes</taxon>
        <taxon>ecological metagenomes</taxon>
    </lineage>
</organism>
<dbReference type="InterPro" id="IPR050659">
    <property type="entry name" value="Peptidase_M24B"/>
</dbReference>
<dbReference type="EMBL" id="BARU01000093">
    <property type="protein sequence ID" value="GAH26974.1"/>
    <property type="molecule type" value="Genomic_DNA"/>
</dbReference>
<evidence type="ECO:0000313" key="2">
    <source>
        <dbReference type="EMBL" id="GAH26974.1"/>
    </source>
</evidence>
<dbReference type="PANTHER" id="PTHR46112:SF8">
    <property type="entry name" value="CYTOPLASMIC PEPTIDASE PEPQ-RELATED"/>
    <property type="match status" value="1"/>
</dbReference>
<dbReference type="SUPFAM" id="SSF55920">
    <property type="entry name" value="Creatinase/aminopeptidase"/>
    <property type="match status" value="1"/>
</dbReference>
<dbReference type="PANTHER" id="PTHR46112">
    <property type="entry name" value="AMINOPEPTIDASE"/>
    <property type="match status" value="1"/>
</dbReference>
<comment type="caution">
    <text evidence="2">The sequence shown here is derived from an EMBL/GenBank/DDBJ whole genome shotgun (WGS) entry which is preliminary data.</text>
</comment>
<evidence type="ECO:0000259" key="1">
    <source>
        <dbReference type="Pfam" id="PF00557"/>
    </source>
</evidence>
<dbReference type="InterPro" id="IPR001714">
    <property type="entry name" value="Pept_M24_MAP"/>
</dbReference>
<dbReference type="AlphaFoldDB" id="X1FC78"/>